<dbReference type="InterPro" id="IPR029058">
    <property type="entry name" value="AB_hydrolase_fold"/>
</dbReference>
<reference evidence="2 3" key="1">
    <citation type="submission" date="2021-05" db="EMBL/GenBank/DDBJ databases">
        <title>Direct Submission.</title>
        <authorList>
            <person name="Li K."/>
            <person name="Gao J."/>
        </authorList>
    </citation>
    <scope>NUCLEOTIDE SEQUENCE [LARGE SCALE GENOMIC DNA]</scope>
    <source>
        <strain evidence="2 3">Mg02</strain>
    </source>
</reference>
<dbReference type="GO" id="GO:0016787">
    <property type="term" value="F:hydrolase activity"/>
    <property type="evidence" value="ECO:0007669"/>
    <property type="project" value="UniProtKB-KW"/>
</dbReference>
<accession>A0ABX8BGG3</accession>
<dbReference type="SUPFAM" id="SSF53474">
    <property type="entry name" value="alpha/beta-Hydrolases"/>
    <property type="match status" value="1"/>
</dbReference>
<keyword evidence="2" id="KW-0378">Hydrolase</keyword>
<dbReference type="InterPro" id="IPR000073">
    <property type="entry name" value="AB_hydrolase_1"/>
</dbReference>
<evidence type="ECO:0000313" key="3">
    <source>
        <dbReference type="Proteomes" id="UP000676079"/>
    </source>
</evidence>
<evidence type="ECO:0000259" key="1">
    <source>
        <dbReference type="Pfam" id="PF12697"/>
    </source>
</evidence>
<evidence type="ECO:0000313" key="2">
    <source>
        <dbReference type="EMBL" id="QUX21332.1"/>
    </source>
</evidence>
<sequence length="305" mass="31494">MSPLPVPPLGPARSVYRSAAGEVAVRAWCEAALAREPRLRTRRVPAAGRDTGVHRLSGGPATPVLLLSGELLGTANLVPALRLLAEDRPVLSADLPGLPGTGDASRSALHRAGALGAWLDDLLPRITDAPVIVLGHGIGAVAALTAAPSPLVAALVLVGPDGLAAPVPDLGRTRAAWAWRLSPNARTAAGLLDALGAPPEREGHPLTVWTALVGRHCRAEPVPGLLRGEEFRDWSGTPVAVATGEHDRVLTPSLLSGPARRLLGTGVSVLPGAGHLALHDAPEAVRDLLRESDPHRPRHGPVLAP</sequence>
<keyword evidence="3" id="KW-1185">Reference proteome</keyword>
<organism evidence="2 3">
    <name type="scientific">Nocardiopsis changdeensis</name>
    <dbReference type="NCBI Taxonomy" id="2831969"/>
    <lineage>
        <taxon>Bacteria</taxon>
        <taxon>Bacillati</taxon>
        <taxon>Actinomycetota</taxon>
        <taxon>Actinomycetes</taxon>
        <taxon>Streptosporangiales</taxon>
        <taxon>Nocardiopsidaceae</taxon>
        <taxon>Nocardiopsis</taxon>
    </lineage>
</organism>
<dbReference type="RefSeq" id="WP_220562555.1">
    <property type="nucleotide sequence ID" value="NZ_CP074133.1"/>
</dbReference>
<dbReference type="Gene3D" id="3.40.50.1820">
    <property type="entry name" value="alpha/beta hydrolase"/>
    <property type="match status" value="1"/>
</dbReference>
<gene>
    <name evidence="2" type="ORF">KGD84_23295</name>
</gene>
<dbReference type="Pfam" id="PF12697">
    <property type="entry name" value="Abhydrolase_6"/>
    <property type="match status" value="1"/>
</dbReference>
<proteinExistence type="predicted"/>
<name>A0ABX8BGG3_9ACTN</name>
<dbReference type="Proteomes" id="UP000676079">
    <property type="component" value="Chromosome"/>
</dbReference>
<protein>
    <submittedName>
        <fullName evidence="2">Alpha/beta hydrolase</fullName>
    </submittedName>
</protein>
<dbReference type="EMBL" id="CP074133">
    <property type="protein sequence ID" value="QUX21332.1"/>
    <property type="molecule type" value="Genomic_DNA"/>
</dbReference>
<feature type="domain" description="AB hydrolase-1" evidence="1">
    <location>
        <begin position="75"/>
        <end position="287"/>
    </location>
</feature>